<protein>
    <submittedName>
        <fullName evidence="3">TBC1 domain family member 2B</fullName>
    </submittedName>
</protein>
<feature type="region of interest" description="Disordered" evidence="1">
    <location>
        <begin position="651"/>
        <end position="686"/>
    </location>
</feature>
<reference evidence="3" key="2">
    <citation type="journal article" date="2023" name="Science">
        <title>Genomic signatures of disease resistance in endangered staghorn corals.</title>
        <authorList>
            <person name="Vollmer S.V."/>
            <person name="Selwyn J.D."/>
            <person name="Despard B.A."/>
            <person name="Roesel C.L."/>
        </authorList>
    </citation>
    <scope>NUCLEOTIDE SEQUENCE</scope>
    <source>
        <strain evidence="3">K2</strain>
    </source>
</reference>
<evidence type="ECO:0000313" key="4">
    <source>
        <dbReference type="Proteomes" id="UP001249851"/>
    </source>
</evidence>
<dbReference type="Pfam" id="PF00566">
    <property type="entry name" value="RabGAP-TBC"/>
    <property type="match status" value="1"/>
</dbReference>
<name>A0AAD9QTS1_ACRCE</name>
<dbReference type="InterPro" id="IPR035969">
    <property type="entry name" value="Rab-GAP_TBC_sf"/>
</dbReference>
<dbReference type="InterPro" id="IPR011047">
    <property type="entry name" value="Quinoprotein_ADH-like_sf"/>
</dbReference>
<dbReference type="InterPro" id="IPR000195">
    <property type="entry name" value="Rab-GAP-TBC_dom"/>
</dbReference>
<keyword evidence="4" id="KW-1185">Reference proteome</keyword>
<dbReference type="FunFam" id="1.10.8.270:FF:000026">
    <property type="entry name" value="TBC (Tre-2/Bub2/Cdc16) domain family"/>
    <property type="match status" value="1"/>
</dbReference>
<dbReference type="GO" id="GO:0005096">
    <property type="term" value="F:GTPase activator activity"/>
    <property type="evidence" value="ECO:0007669"/>
    <property type="project" value="TreeGrafter"/>
</dbReference>
<gene>
    <name evidence="3" type="ORF">P5673_009018</name>
</gene>
<dbReference type="Gene3D" id="1.10.472.80">
    <property type="entry name" value="Ypt/Rab-GAP domain of gyp1p, domain 3"/>
    <property type="match status" value="1"/>
</dbReference>
<dbReference type="PROSITE" id="PS50086">
    <property type="entry name" value="TBC_RABGAP"/>
    <property type="match status" value="1"/>
</dbReference>
<sequence length="801" mass="90080">MVRLGSSSRTFKDSYGFIRGIRESESEVFHFVCGELKRHYSSFFQSRNAHVRLWSDYIEGRQRDSKNRFFKERQMKVLLREGIPGPCRSEVWKSAIAQKVEPIRREKCLSSLSGYQLTVSDNQIKCDLLRTMPNNEKFRCPDSDGVKKLSRILRAFCVHRPDISYLQGMNFIVAMCLLFMEEEDAFWGLVAVVECYLHNYFDRSLSGALADQSVLKELLNESLPALHAHLKYYSVDVSAVTFNWFITIFIDAVPFETALWIWDCFVFEGRQVLFRIALGVLKVQQSALLQLFCPLEIMQYMKRAARVTYDKDQLSKSSYEELKVFPTVETLDEKQANYLAIAKSGQSQNGTLTRDERERSRVSSFTVEIPDKEKLDKPDQHEILECALATSRDMSSPVCLFCGSRYTANVYLLDITKEEMRQLDVDMLSSEVWRIKLSESVIDIAHLPGGGRVFAALADGSIALLKNVTRKEAPSSGSHIRVGGAPVTCITLVNENVWCGCGNSVVVLDGGCLGELGSLMVSNSRRHQVSKLTHSKHGVWGTIRGSSCVLLLDQVTFDILLKVDNVTSLETISDSRVIAFSESRVTTVMAVGEELWVGLGNGQVLIFDIIKNNSFEDEAYLVLGENKEVQKAEERKDKSFPIVNSIACQEITPNSQESGTNDGDTHEQNSENRNTAETVTSEHLDDDNITTEACEVGESSAASLNAVQEVVCMKGAIDREQRSSEEQNISDNVYYSGYRFGLRLRVHYRINEEAVRCILLVREEEPLVLSCGGSFSEEGALSLWQRQSGEEVSTLPVKPCS</sequence>
<accession>A0AAD9QTS1</accession>
<dbReference type="Pfam" id="PF19056">
    <property type="entry name" value="WD40_2"/>
    <property type="match status" value="1"/>
</dbReference>
<comment type="caution">
    <text evidence="3">The sequence shown here is derived from an EMBL/GenBank/DDBJ whole genome shotgun (WGS) entry which is preliminary data.</text>
</comment>
<dbReference type="PANTHER" id="PTHR47219">
    <property type="entry name" value="RAB GTPASE-ACTIVATING PROTEIN 1-LIKE"/>
    <property type="match status" value="1"/>
</dbReference>
<dbReference type="SUPFAM" id="SSF50998">
    <property type="entry name" value="Quinoprotein alcohol dehydrogenase-like"/>
    <property type="match status" value="1"/>
</dbReference>
<evidence type="ECO:0000256" key="1">
    <source>
        <dbReference type="SAM" id="MobiDB-lite"/>
    </source>
</evidence>
<evidence type="ECO:0000313" key="3">
    <source>
        <dbReference type="EMBL" id="KAK2567207.1"/>
    </source>
</evidence>
<dbReference type="SUPFAM" id="SSF47923">
    <property type="entry name" value="Ypt/Rab-GAP domain of gyp1p"/>
    <property type="match status" value="2"/>
</dbReference>
<dbReference type="SMART" id="SM00164">
    <property type="entry name" value="TBC"/>
    <property type="match status" value="1"/>
</dbReference>
<dbReference type="InterPro" id="IPR050302">
    <property type="entry name" value="Rab_GAP_TBC_domain"/>
</dbReference>
<feature type="compositionally biased region" description="Polar residues" evidence="1">
    <location>
        <begin position="671"/>
        <end position="681"/>
    </location>
</feature>
<proteinExistence type="predicted"/>
<dbReference type="Proteomes" id="UP001249851">
    <property type="component" value="Unassembled WGS sequence"/>
</dbReference>
<dbReference type="PANTHER" id="PTHR47219:SF20">
    <property type="entry name" value="TBC1 DOMAIN FAMILY MEMBER 2B"/>
    <property type="match status" value="1"/>
</dbReference>
<dbReference type="EMBL" id="JARQWQ010000015">
    <property type="protein sequence ID" value="KAK2567207.1"/>
    <property type="molecule type" value="Genomic_DNA"/>
</dbReference>
<evidence type="ECO:0000259" key="2">
    <source>
        <dbReference type="PROSITE" id="PS50086"/>
    </source>
</evidence>
<organism evidence="3 4">
    <name type="scientific">Acropora cervicornis</name>
    <name type="common">Staghorn coral</name>
    <dbReference type="NCBI Taxonomy" id="6130"/>
    <lineage>
        <taxon>Eukaryota</taxon>
        <taxon>Metazoa</taxon>
        <taxon>Cnidaria</taxon>
        <taxon>Anthozoa</taxon>
        <taxon>Hexacorallia</taxon>
        <taxon>Scleractinia</taxon>
        <taxon>Astrocoeniina</taxon>
        <taxon>Acroporidae</taxon>
        <taxon>Acropora</taxon>
    </lineage>
</organism>
<dbReference type="GO" id="GO:0031267">
    <property type="term" value="F:small GTPase binding"/>
    <property type="evidence" value="ECO:0007669"/>
    <property type="project" value="TreeGrafter"/>
</dbReference>
<reference evidence="3" key="1">
    <citation type="journal article" date="2023" name="G3 (Bethesda)">
        <title>Whole genome assembly and annotation of the endangered Caribbean coral Acropora cervicornis.</title>
        <authorList>
            <person name="Selwyn J.D."/>
            <person name="Vollmer S.V."/>
        </authorList>
    </citation>
    <scope>NUCLEOTIDE SEQUENCE</scope>
    <source>
        <strain evidence="3">K2</strain>
    </source>
</reference>
<feature type="domain" description="Rab-GAP TBC" evidence="2">
    <location>
        <begin position="82"/>
        <end position="269"/>
    </location>
</feature>
<feature type="compositionally biased region" description="Polar residues" evidence="1">
    <location>
        <begin position="651"/>
        <end position="662"/>
    </location>
</feature>
<dbReference type="Gene3D" id="1.10.8.270">
    <property type="entry name" value="putative rabgap domain of human tbc1 domain family member 14 like domains"/>
    <property type="match status" value="1"/>
</dbReference>
<dbReference type="AlphaFoldDB" id="A0AAD9QTS1"/>